<evidence type="ECO:0000313" key="3">
    <source>
        <dbReference type="Proteomes" id="UP000245051"/>
    </source>
</evidence>
<feature type="compositionally biased region" description="Low complexity" evidence="1">
    <location>
        <begin position="1"/>
        <end position="12"/>
    </location>
</feature>
<feature type="compositionally biased region" description="Low complexity" evidence="1">
    <location>
        <begin position="27"/>
        <end position="50"/>
    </location>
</feature>
<dbReference type="EMBL" id="CP029254">
    <property type="protein sequence ID" value="AWK08948.1"/>
    <property type="molecule type" value="Genomic_DNA"/>
</dbReference>
<keyword evidence="3" id="KW-1185">Reference proteome</keyword>
<sequence length="82" mass="8769">MPRRPSPGAGPADRGRRRPADRPPDTGPAGRRAAPADPAGRRTGPPFRGRPGPRRPTRPSRPSPTAWAHSAGRWGPRRAGSR</sequence>
<accession>A0ABN5KQZ0</accession>
<evidence type="ECO:0000313" key="2">
    <source>
        <dbReference type="EMBL" id="AWK08948.1"/>
    </source>
</evidence>
<dbReference type="Proteomes" id="UP000245051">
    <property type="component" value="Chromosome"/>
</dbReference>
<feature type="region of interest" description="Disordered" evidence="1">
    <location>
        <begin position="1"/>
        <end position="82"/>
    </location>
</feature>
<proteinExistence type="predicted"/>
<organism evidence="2 3">
    <name type="scientific">Streptomyces spongiicola</name>
    <dbReference type="NCBI Taxonomy" id="1690221"/>
    <lineage>
        <taxon>Bacteria</taxon>
        <taxon>Bacillati</taxon>
        <taxon>Actinomycetota</taxon>
        <taxon>Actinomycetes</taxon>
        <taxon>Kitasatosporales</taxon>
        <taxon>Streptomycetaceae</taxon>
        <taxon>Streptomyces</taxon>
    </lineage>
</organism>
<gene>
    <name evidence="2" type="ORF">DDQ41_08425</name>
</gene>
<evidence type="ECO:0000256" key="1">
    <source>
        <dbReference type="SAM" id="MobiDB-lite"/>
    </source>
</evidence>
<protein>
    <submittedName>
        <fullName evidence="2">Uncharacterized protein</fullName>
    </submittedName>
</protein>
<reference evidence="2 3" key="1">
    <citation type="submission" date="2018-05" db="EMBL/GenBank/DDBJ databases">
        <title>Complete genome sequence of the Type Strain of Streptomyces spongiicola HNM0071, the producer of staurosporine.</title>
        <authorList>
            <person name="Zhou S."/>
            <person name="Huang X."/>
        </authorList>
    </citation>
    <scope>NUCLEOTIDE SEQUENCE [LARGE SCALE GENOMIC DNA]</scope>
    <source>
        <strain evidence="2 3">HNM0071</strain>
    </source>
</reference>
<name>A0ABN5KQZ0_9ACTN</name>